<keyword evidence="6" id="KW-1015">Disulfide bond</keyword>
<reference evidence="9 10" key="1">
    <citation type="submission" date="2016-05" db="EMBL/GenBank/DDBJ databases">
        <title>A degradative enzymes factory behind the ericoid mycorrhizal symbiosis.</title>
        <authorList>
            <consortium name="DOE Joint Genome Institute"/>
            <person name="Martino E."/>
            <person name="Morin E."/>
            <person name="Grelet G."/>
            <person name="Kuo A."/>
            <person name="Kohler A."/>
            <person name="Daghino S."/>
            <person name="Barry K."/>
            <person name="Choi C."/>
            <person name="Cichocki N."/>
            <person name="Clum A."/>
            <person name="Copeland A."/>
            <person name="Hainaut M."/>
            <person name="Haridas S."/>
            <person name="Labutti K."/>
            <person name="Lindquist E."/>
            <person name="Lipzen A."/>
            <person name="Khouja H.-R."/>
            <person name="Murat C."/>
            <person name="Ohm R."/>
            <person name="Olson A."/>
            <person name="Spatafora J."/>
            <person name="Veneault-Fourrey C."/>
            <person name="Henrissat B."/>
            <person name="Grigoriev I."/>
            <person name="Martin F."/>
            <person name="Perotto S."/>
        </authorList>
    </citation>
    <scope>NUCLEOTIDE SEQUENCE [LARGE SCALE GENOMIC DNA]</scope>
    <source>
        <strain evidence="9 10">UAMH 7357</strain>
    </source>
</reference>
<protein>
    <submittedName>
        <fullName evidence="9">S1/P1 nuclease</fullName>
    </submittedName>
</protein>
<dbReference type="CDD" id="cd11010">
    <property type="entry name" value="S1-P1_nuclease"/>
    <property type="match status" value="1"/>
</dbReference>
<evidence type="ECO:0000313" key="9">
    <source>
        <dbReference type="EMBL" id="PMD16565.1"/>
    </source>
</evidence>
<proteinExistence type="inferred from homology"/>
<evidence type="ECO:0000256" key="7">
    <source>
        <dbReference type="ARBA" id="ARBA00023180"/>
    </source>
</evidence>
<dbReference type="GO" id="GO:0016788">
    <property type="term" value="F:hydrolase activity, acting on ester bonds"/>
    <property type="evidence" value="ECO:0007669"/>
    <property type="project" value="InterPro"/>
</dbReference>
<evidence type="ECO:0000256" key="4">
    <source>
        <dbReference type="ARBA" id="ARBA00022759"/>
    </source>
</evidence>
<keyword evidence="7" id="KW-0325">Glycoprotein</keyword>
<dbReference type="GO" id="GO:0046872">
    <property type="term" value="F:metal ion binding"/>
    <property type="evidence" value="ECO:0007669"/>
    <property type="project" value="UniProtKB-KW"/>
</dbReference>
<comment type="similarity">
    <text evidence="1">Belongs to the nuclease type I family.</text>
</comment>
<dbReference type="Pfam" id="PF02265">
    <property type="entry name" value="S1-P1_nuclease"/>
    <property type="match status" value="1"/>
</dbReference>
<dbReference type="InterPro" id="IPR003154">
    <property type="entry name" value="S1/P1nuclease"/>
</dbReference>
<keyword evidence="8" id="KW-0732">Signal</keyword>
<dbReference type="STRING" id="1745343.A0A2J6PRA3"/>
<name>A0A2J6PRA3_9HELO</name>
<dbReference type="Proteomes" id="UP000235672">
    <property type="component" value="Unassembled WGS sequence"/>
</dbReference>
<dbReference type="PANTHER" id="PTHR33146">
    <property type="entry name" value="ENDONUCLEASE 4"/>
    <property type="match status" value="1"/>
</dbReference>
<dbReference type="FunFam" id="1.10.575.10:FF:000004">
    <property type="entry name" value="Nuclease S1"/>
    <property type="match status" value="1"/>
</dbReference>
<sequence length="291" mass="31256">MKFKIAVSVAFVTSGLPFCLAWGDMGHQTVAYIASNFVTTPTKTHFQKILGDTTTDYLAAVATYADTYRYTSAGLYSRPYHFIDAQDNPPSSCGVDYSRDCGKGGCVVSAIKNYTSRVQSTTLSTANVAQAAKMIVHFVGDIHQPLHDENLDVGGNDIDVTFNGVSTNLHHIWDTNMPEMYTGGSTISTAKTWATTLTKAINTGTYSSDAAGWLTGIDITDPVATSMLWAQDSNAFVCTTVMPDGVSVLENEDLSGDYYTSAMPVIEEQIAKAGYRLAAWLNLIATGSTGL</sequence>
<keyword evidence="2" id="KW-0540">Nuclease</keyword>
<dbReference type="Gene3D" id="1.10.575.10">
    <property type="entry name" value="P1 Nuclease"/>
    <property type="match status" value="1"/>
</dbReference>
<dbReference type="GO" id="GO:0004519">
    <property type="term" value="F:endonuclease activity"/>
    <property type="evidence" value="ECO:0007669"/>
    <property type="project" value="UniProtKB-KW"/>
</dbReference>
<organism evidence="9 10">
    <name type="scientific">Hyaloscypha hepaticicola</name>
    <dbReference type="NCBI Taxonomy" id="2082293"/>
    <lineage>
        <taxon>Eukaryota</taxon>
        <taxon>Fungi</taxon>
        <taxon>Dikarya</taxon>
        <taxon>Ascomycota</taxon>
        <taxon>Pezizomycotina</taxon>
        <taxon>Leotiomycetes</taxon>
        <taxon>Helotiales</taxon>
        <taxon>Hyaloscyphaceae</taxon>
        <taxon>Hyaloscypha</taxon>
    </lineage>
</organism>
<evidence type="ECO:0000313" key="10">
    <source>
        <dbReference type="Proteomes" id="UP000235672"/>
    </source>
</evidence>
<dbReference type="GO" id="GO:0003676">
    <property type="term" value="F:nucleic acid binding"/>
    <property type="evidence" value="ECO:0007669"/>
    <property type="project" value="InterPro"/>
</dbReference>
<evidence type="ECO:0000256" key="1">
    <source>
        <dbReference type="ARBA" id="ARBA00009547"/>
    </source>
</evidence>
<accession>A0A2J6PRA3</accession>
<feature type="chain" id="PRO_5014420417" evidence="8">
    <location>
        <begin position="22"/>
        <end position="291"/>
    </location>
</feature>
<keyword evidence="3" id="KW-0479">Metal-binding</keyword>
<dbReference type="SUPFAM" id="SSF48537">
    <property type="entry name" value="Phospholipase C/P1 nuclease"/>
    <property type="match status" value="1"/>
</dbReference>
<gene>
    <name evidence="9" type="ORF">NA56DRAFT_708795</name>
</gene>
<dbReference type="EMBL" id="KZ613505">
    <property type="protein sequence ID" value="PMD16565.1"/>
    <property type="molecule type" value="Genomic_DNA"/>
</dbReference>
<dbReference type="AlphaFoldDB" id="A0A2J6PRA3"/>
<evidence type="ECO:0000256" key="6">
    <source>
        <dbReference type="ARBA" id="ARBA00023157"/>
    </source>
</evidence>
<keyword evidence="4" id="KW-0255">Endonuclease</keyword>
<dbReference type="PANTHER" id="PTHR33146:SF26">
    <property type="entry name" value="ENDONUCLEASE 4"/>
    <property type="match status" value="1"/>
</dbReference>
<evidence type="ECO:0000256" key="3">
    <source>
        <dbReference type="ARBA" id="ARBA00022723"/>
    </source>
</evidence>
<keyword evidence="10" id="KW-1185">Reference proteome</keyword>
<keyword evidence="5" id="KW-0378">Hydrolase</keyword>
<evidence type="ECO:0000256" key="8">
    <source>
        <dbReference type="SAM" id="SignalP"/>
    </source>
</evidence>
<evidence type="ECO:0000256" key="5">
    <source>
        <dbReference type="ARBA" id="ARBA00022801"/>
    </source>
</evidence>
<dbReference type="InterPro" id="IPR008947">
    <property type="entry name" value="PLipase_C/P1_nuclease_dom_sf"/>
</dbReference>
<evidence type="ECO:0000256" key="2">
    <source>
        <dbReference type="ARBA" id="ARBA00022722"/>
    </source>
</evidence>
<dbReference type="GO" id="GO:0006308">
    <property type="term" value="P:DNA catabolic process"/>
    <property type="evidence" value="ECO:0007669"/>
    <property type="project" value="InterPro"/>
</dbReference>
<feature type="signal peptide" evidence="8">
    <location>
        <begin position="1"/>
        <end position="21"/>
    </location>
</feature>
<dbReference type="OrthoDB" id="441446at2759"/>